<feature type="domain" description="CS" evidence="3">
    <location>
        <begin position="2"/>
        <end position="93"/>
    </location>
</feature>
<evidence type="ECO:0000313" key="4">
    <source>
        <dbReference type="EMBL" id="SGZ25955.1"/>
    </source>
</evidence>
<dbReference type="PROSITE" id="PS51048">
    <property type="entry name" value="SGS"/>
    <property type="match status" value="1"/>
</dbReference>
<dbReference type="InterPro" id="IPR007699">
    <property type="entry name" value="SGS_dom"/>
</dbReference>
<dbReference type="EMBL" id="FQNC01000086">
    <property type="protein sequence ID" value="SGZ25955.1"/>
    <property type="molecule type" value="Genomic_DNA"/>
</dbReference>
<dbReference type="Gene3D" id="2.60.40.790">
    <property type="match status" value="1"/>
</dbReference>
<feature type="region of interest" description="Disordered" evidence="1">
    <location>
        <begin position="134"/>
        <end position="156"/>
    </location>
</feature>
<dbReference type="PANTHER" id="PTHR45862">
    <property type="entry name" value="PROTEIN SGT1 HOMOLOG"/>
    <property type="match status" value="1"/>
</dbReference>
<dbReference type="AlphaFoldDB" id="A0A2X0N7V5"/>
<dbReference type="PROSITE" id="PS51203">
    <property type="entry name" value="CS"/>
    <property type="match status" value="1"/>
</dbReference>
<feature type="region of interest" description="Disordered" evidence="1">
    <location>
        <begin position="97"/>
        <end position="120"/>
    </location>
</feature>
<gene>
    <name evidence="4" type="primary">BQ5605_C024g09807</name>
    <name evidence="4" type="ORF">BQ5605_C024G09807</name>
</gene>
<feature type="compositionally biased region" description="Polar residues" evidence="1">
    <location>
        <begin position="181"/>
        <end position="194"/>
    </location>
</feature>
<feature type="domain" description="SGS" evidence="2">
    <location>
        <begin position="114"/>
        <end position="216"/>
    </location>
</feature>
<dbReference type="Proteomes" id="UP000249464">
    <property type="component" value="Unassembled WGS sequence"/>
</dbReference>
<feature type="region of interest" description="Disordered" evidence="1">
    <location>
        <begin position="177"/>
        <end position="216"/>
    </location>
</feature>
<dbReference type="InterPro" id="IPR008978">
    <property type="entry name" value="HSP20-like_chaperone"/>
</dbReference>
<dbReference type="InterPro" id="IPR007052">
    <property type="entry name" value="CS_dom"/>
</dbReference>
<dbReference type="STRING" id="796604.A0A2X0N7V5"/>
<organism evidence="4 5">
    <name type="scientific">Microbotryum silenes-dioicae</name>
    <dbReference type="NCBI Taxonomy" id="796604"/>
    <lineage>
        <taxon>Eukaryota</taxon>
        <taxon>Fungi</taxon>
        <taxon>Dikarya</taxon>
        <taxon>Basidiomycota</taxon>
        <taxon>Pucciniomycotina</taxon>
        <taxon>Microbotryomycetes</taxon>
        <taxon>Microbotryales</taxon>
        <taxon>Microbotryaceae</taxon>
        <taxon>Microbotryum</taxon>
    </lineage>
</organism>
<dbReference type="CDD" id="cd06466">
    <property type="entry name" value="p23_CS_SGT1_like"/>
    <property type="match status" value="1"/>
</dbReference>
<evidence type="ECO:0000313" key="5">
    <source>
        <dbReference type="Proteomes" id="UP000249464"/>
    </source>
</evidence>
<feature type="compositionally biased region" description="Polar residues" evidence="1">
    <location>
        <begin position="99"/>
        <end position="118"/>
    </location>
</feature>
<evidence type="ECO:0000259" key="3">
    <source>
        <dbReference type="PROSITE" id="PS51203"/>
    </source>
</evidence>
<sequence length="216" mass="24174">MTSKIRHEWYQTPTEIVLSVFIRNVNSEQLKVDLQPRSVSLSIPLATGSDVVFDLDPLAHEIDTQAFSVRVLPAKIELKLIKKERDIKWDAIEGDDEQATTTMGAPVESTPTHSYPSSSKKKITNWDAFVKTAEEEESAQANQGGAKRDPNAGGDKALNEMFQKLYEGATDDQRRAMIKSYQESNGTALSTDWSDVSKRTVETKPPDSMIAKKWEQ</sequence>
<dbReference type="SUPFAM" id="SSF49764">
    <property type="entry name" value="HSP20-like chaperones"/>
    <property type="match status" value="1"/>
</dbReference>
<dbReference type="Pfam" id="PF05002">
    <property type="entry name" value="SGS"/>
    <property type="match status" value="1"/>
</dbReference>
<accession>A0A2X0N7V5</accession>
<proteinExistence type="predicted"/>
<dbReference type="InterPro" id="IPR044563">
    <property type="entry name" value="Sgt1-like"/>
</dbReference>
<evidence type="ECO:0000256" key="1">
    <source>
        <dbReference type="SAM" id="MobiDB-lite"/>
    </source>
</evidence>
<dbReference type="Pfam" id="PF04969">
    <property type="entry name" value="CS"/>
    <property type="match status" value="1"/>
</dbReference>
<evidence type="ECO:0000259" key="2">
    <source>
        <dbReference type="PROSITE" id="PS51048"/>
    </source>
</evidence>
<keyword evidence="5" id="KW-1185">Reference proteome</keyword>
<feature type="compositionally biased region" description="Basic and acidic residues" evidence="1">
    <location>
        <begin position="195"/>
        <end position="216"/>
    </location>
</feature>
<protein>
    <submittedName>
        <fullName evidence="4">BQ5605_C024g09807 protein</fullName>
    </submittedName>
</protein>
<dbReference type="GO" id="GO:0051087">
    <property type="term" value="F:protein-folding chaperone binding"/>
    <property type="evidence" value="ECO:0007669"/>
    <property type="project" value="InterPro"/>
</dbReference>
<reference evidence="4 5" key="1">
    <citation type="submission" date="2016-11" db="EMBL/GenBank/DDBJ databases">
        <authorList>
            <person name="Jaros S."/>
            <person name="Januszkiewicz K."/>
            <person name="Wedrychowicz H."/>
        </authorList>
    </citation>
    <scope>NUCLEOTIDE SEQUENCE [LARGE SCALE GENOMIC DNA]</scope>
</reference>
<name>A0A2X0N7V5_9BASI</name>